<dbReference type="AlphaFoldDB" id="R4XIA1"/>
<dbReference type="eggNOG" id="KOG4323">
    <property type="taxonomic scope" value="Eukaryota"/>
</dbReference>
<feature type="region of interest" description="Disordered" evidence="7">
    <location>
        <begin position="44"/>
        <end position="68"/>
    </location>
</feature>
<keyword evidence="3 6" id="KW-0863">Zinc-finger</keyword>
<gene>
    <name evidence="9" type="ORF">TAPDE_004631</name>
</gene>
<accession>R4XIA1</accession>
<dbReference type="CDD" id="cd15502">
    <property type="entry name" value="PHD_Phf1p_Phf2p_like"/>
    <property type="match status" value="1"/>
</dbReference>
<sequence>MSNYGYPDALQQGNPQYDQYSPYQQYPPQAYPHLELPQYRPVQSNVQNPLTYGPLTGLSPQHPDAELGTSYSQDYSNVYGQIERPSVVHQQHAYMQQQQHLPPAPRISYQSNIQQHIQPQAPPLIPTPHLPIQSVATLHQIPTLKKVASRGAPAPVKDSAPATKKLKTNAKKTAIKRADLKADHVSDDEEYTMDGMKTKSGRKVHKPPQYTPAVKTASKKRGGPVKKPVVDSLFCKVCDRGQSPKSNLIVFCDGCNTPYHQLCHTPVIDDLLITLPDAEWFCATCDHRRGQRKLEMGSDGADLTEEQKKSYLAGLPTSHLVQLVLHASSKYPDLALYSPNAAAVLEKVHKKHEVAILEERAKMVPIVYLPVPGDETVQTQNRVVQIEEQVLAAAAALDRPVQNRDIMEYIESKYVIDPQSFRVQCAEQISRLVSTGQLVKEGTSVTINKQFQHSQTPGHESTSTAAGIRTAIFSAGKDAKTAVTQSQSSNIIEEEYPKVEGIKLPPEDPETDGFAMQETESPAFVHVHPNVSGTTMTDQPIPRPLEQAITEHQI</sequence>
<comment type="caution">
    <text evidence="9">The sequence shown here is derived from an EMBL/GenBank/DDBJ whole genome shotgun (WGS) entry which is preliminary data.</text>
</comment>
<feature type="region of interest" description="Disordered" evidence="7">
    <location>
        <begin position="1"/>
        <end position="30"/>
    </location>
</feature>
<evidence type="ECO:0000256" key="4">
    <source>
        <dbReference type="ARBA" id="ARBA00022833"/>
    </source>
</evidence>
<dbReference type="GO" id="GO:0032991">
    <property type="term" value="C:protein-containing complex"/>
    <property type="evidence" value="ECO:0007669"/>
    <property type="project" value="UniProtKB-ARBA"/>
</dbReference>
<dbReference type="InterPro" id="IPR013083">
    <property type="entry name" value="Znf_RING/FYVE/PHD"/>
</dbReference>
<evidence type="ECO:0000313" key="9">
    <source>
        <dbReference type="EMBL" id="CCG84224.1"/>
    </source>
</evidence>
<comment type="subcellular location">
    <subcellularLocation>
        <location evidence="1">Nucleus</location>
    </subcellularLocation>
</comment>
<dbReference type="InterPro" id="IPR019786">
    <property type="entry name" value="Zinc_finger_PHD-type_CS"/>
</dbReference>
<dbReference type="Proteomes" id="UP000013776">
    <property type="component" value="Unassembled WGS sequence"/>
</dbReference>
<evidence type="ECO:0000256" key="2">
    <source>
        <dbReference type="ARBA" id="ARBA00022723"/>
    </source>
</evidence>
<dbReference type="EMBL" id="CAHR02000214">
    <property type="protein sequence ID" value="CCG84224.1"/>
    <property type="molecule type" value="Genomic_DNA"/>
</dbReference>
<evidence type="ECO:0000256" key="5">
    <source>
        <dbReference type="ARBA" id="ARBA00023242"/>
    </source>
</evidence>
<keyword evidence="2" id="KW-0479">Metal-binding</keyword>
<dbReference type="PANTHER" id="PTHR12628">
    <property type="entry name" value="POLYCOMB-LIKE TRANSCRIPTION FACTOR"/>
    <property type="match status" value="1"/>
</dbReference>
<proteinExistence type="predicted"/>
<dbReference type="OrthoDB" id="5863171at2759"/>
<name>R4XIA1_TAPDE</name>
<organism evidence="9 10">
    <name type="scientific">Taphrina deformans (strain PYCC 5710 / ATCC 11124 / CBS 356.35 / IMI 108563 / JCM 9778 / NBRC 8474)</name>
    <name type="common">Peach leaf curl fungus</name>
    <name type="synonym">Lalaria deformans</name>
    <dbReference type="NCBI Taxonomy" id="1097556"/>
    <lineage>
        <taxon>Eukaryota</taxon>
        <taxon>Fungi</taxon>
        <taxon>Dikarya</taxon>
        <taxon>Ascomycota</taxon>
        <taxon>Taphrinomycotina</taxon>
        <taxon>Taphrinomycetes</taxon>
        <taxon>Taphrinales</taxon>
        <taxon>Taphrinaceae</taxon>
        <taxon>Taphrina</taxon>
    </lineage>
</organism>
<dbReference type="GO" id="GO:0005634">
    <property type="term" value="C:nucleus"/>
    <property type="evidence" value="ECO:0007669"/>
    <property type="project" value="UniProtKB-SubCell"/>
</dbReference>
<keyword evidence="4" id="KW-0862">Zinc</keyword>
<reference evidence="9 10" key="1">
    <citation type="journal article" date="2013" name="MBio">
        <title>Genome sequencing of the plant pathogen Taphrina deformans, the causal agent of peach leaf curl.</title>
        <authorList>
            <person name="Cisse O.H."/>
            <person name="Almeida J.M.G.C.F."/>
            <person name="Fonseca A."/>
            <person name="Kumar A.A."/>
            <person name="Salojaervi J."/>
            <person name="Overmyer K."/>
            <person name="Hauser P.M."/>
            <person name="Pagni M."/>
        </authorList>
    </citation>
    <scope>NUCLEOTIDE SEQUENCE [LARGE SCALE GENOMIC DNA]</scope>
    <source>
        <strain evidence="10">PYCC 5710 / ATCC 11124 / CBS 356.35 / IMI 108563 / JCM 9778 / NBRC 8474</strain>
    </source>
</reference>
<dbReference type="GO" id="GO:0045814">
    <property type="term" value="P:negative regulation of gene expression, epigenetic"/>
    <property type="evidence" value="ECO:0007669"/>
    <property type="project" value="TreeGrafter"/>
</dbReference>
<dbReference type="PANTHER" id="PTHR12628:SF10">
    <property type="entry name" value="HOMEOBOX DOMAIN-CONTAINING PROTEIN"/>
    <property type="match status" value="1"/>
</dbReference>
<dbReference type="GO" id="GO:0003682">
    <property type="term" value="F:chromatin binding"/>
    <property type="evidence" value="ECO:0007669"/>
    <property type="project" value="TreeGrafter"/>
</dbReference>
<dbReference type="SUPFAM" id="SSF57903">
    <property type="entry name" value="FYVE/PHD zinc finger"/>
    <property type="match status" value="1"/>
</dbReference>
<dbReference type="PROSITE" id="PS01359">
    <property type="entry name" value="ZF_PHD_1"/>
    <property type="match status" value="1"/>
</dbReference>
<evidence type="ECO:0000256" key="6">
    <source>
        <dbReference type="PROSITE-ProRule" id="PRU00146"/>
    </source>
</evidence>
<dbReference type="SMART" id="SM00249">
    <property type="entry name" value="PHD"/>
    <property type="match status" value="1"/>
</dbReference>
<dbReference type="Gene3D" id="3.30.40.10">
    <property type="entry name" value="Zinc/RING finger domain, C3HC4 (zinc finger)"/>
    <property type="match status" value="1"/>
</dbReference>
<dbReference type="GO" id="GO:0008270">
    <property type="term" value="F:zinc ion binding"/>
    <property type="evidence" value="ECO:0007669"/>
    <property type="project" value="UniProtKB-KW"/>
</dbReference>
<feature type="region of interest" description="Disordered" evidence="7">
    <location>
        <begin position="198"/>
        <end position="224"/>
    </location>
</feature>
<dbReference type="STRING" id="1097556.R4XIA1"/>
<protein>
    <recommendedName>
        <fullName evidence="8">PHD-type domain-containing protein</fullName>
    </recommendedName>
</protein>
<dbReference type="PROSITE" id="PS50016">
    <property type="entry name" value="ZF_PHD_2"/>
    <property type="match status" value="1"/>
</dbReference>
<feature type="compositionally biased region" description="Low complexity" evidence="7">
    <location>
        <begin position="15"/>
        <end position="30"/>
    </location>
</feature>
<evidence type="ECO:0000256" key="1">
    <source>
        <dbReference type="ARBA" id="ARBA00004123"/>
    </source>
</evidence>
<dbReference type="GO" id="GO:0003677">
    <property type="term" value="F:DNA binding"/>
    <property type="evidence" value="ECO:0007669"/>
    <property type="project" value="TreeGrafter"/>
</dbReference>
<dbReference type="InterPro" id="IPR001965">
    <property type="entry name" value="Znf_PHD"/>
</dbReference>
<keyword evidence="10" id="KW-1185">Reference proteome</keyword>
<keyword evidence="5" id="KW-0539">Nucleus</keyword>
<evidence type="ECO:0000256" key="7">
    <source>
        <dbReference type="SAM" id="MobiDB-lite"/>
    </source>
</evidence>
<feature type="domain" description="PHD-type" evidence="8">
    <location>
        <begin position="232"/>
        <end position="288"/>
    </location>
</feature>
<dbReference type="VEuPathDB" id="FungiDB:TAPDE_004631"/>
<dbReference type="InterPro" id="IPR011011">
    <property type="entry name" value="Znf_FYVE_PHD"/>
</dbReference>
<dbReference type="InterPro" id="IPR019787">
    <property type="entry name" value="Znf_PHD-finger"/>
</dbReference>
<evidence type="ECO:0000256" key="3">
    <source>
        <dbReference type="ARBA" id="ARBA00022771"/>
    </source>
</evidence>
<evidence type="ECO:0000259" key="8">
    <source>
        <dbReference type="PROSITE" id="PS50016"/>
    </source>
</evidence>
<evidence type="ECO:0000313" key="10">
    <source>
        <dbReference type="Proteomes" id="UP000013776"/>
    </source>
</evidence>
<dbReference type="Pfam" id="PF00628">
    <property type="entry name" value="PHD"/>
    <property type="match status" value="1"/>
</dbReference>